<dbReference type="EMBL" id="OBDY01000001">
    <property type="protein sequence ID" value="SNY03910.1"/>
    <property type="molecule type" value="Genomic_DNA"/>
</dbReference>
<keyword evidence="13" id="KW-1185">Reference proteome</keyword>
<dbReference type="GO" id="GO:0016020">
    <property type="term" value="C:membrane"/>
    <property type="evidence" value="ECO:0007669"/>
    <property type="project" value="InterPro"/>
</dbReference>
<evidence type="ECO:0000256" key="3">
    <source>
        <dbReference type="ARBA" id="ARBA00022553"/>
    </source>
</evidence>
<evidence type="ECO:0000259" key="10">
    <source>
        <dbReference type="Pfam" id="PF02518"/>
    </source>
</evidence>
<dbReference type="AlphaFoldDB" id="A0A285EXY3"/>
<feature type="domain" description="Signal transduction histidine kinase subgroup 3 dimerisation and phosphoacceptor" evidence="11">
    <location>
        <begin position="178"/>
        <end position="243"/>
    </location>
</feature>
<dbReference type="GO" id="GO:0046983">
    <property type="term" value="F:protein dimerization activity"/>
    <property type="evidence" value="ECO:0007669"/>
    <property type="project" value="InterPro"/>
</dbReference>
<evidence type="ECO:0000313" key="13">
    <source>
        <dbReference type="Proteomes" id="UP000219612"/>
    </source>
</evidence>
<gene>
    <name evidence="12" type="ORF">SAMN05421748_10171</name>
</gene>
<keyword evidence="4" id="KW-0808">Transferase</keyword>
<comment type="catalytic activity">
    <reaction evidence="1">
        <text>ATP + protein L-histidine = ADP + protein N-phospho-L-histidine.</text>
        <dbReference type="EC" id="2.7.13.3"/>
    </reaction>
</comment>
<dbReference type="InterPro" id="IPR036890">
    <property type="entry name" value="HATPase_C_sf"/>
</dbReference>
<organism evidence="12 13">
    <name type="scientific">Paractinoplanes atraurantiacus</name>
    <dbReference type="NCBI Taxonomy" id="1036182"/>
    <lineage>
        <taxon>Bacteria</taxon>
        <taxon>Bacillati</taxon>
        <taxon>Actinomycetota</taxon>
        <taxon>Actinomycetes</taxon>
        <taxon>Micromonosporales</taxon>
        <taxon>Micromonosporaceae</taxon>
        <taxon>Paractinoplanes</taxon>
    </lineage>
</organism>
<keyword evidence="8" id="KW-0902">Two-component regulatory system</keyword>
<evidence type="ECO:0000256" key="5">
    <source>
        <dbReference type="ARBA" id="ARBA00022741"/>
    </source>
</evidence>
<dbReference type="Gene3D" id="1.20.5.1930">
    <property type="match status" value="1"/>
</dbReference>
<reference evidence="13" key="1">
    <citation type="submission" date="2017-09" db="EMBL/GenBank/DDBJ databases">
        <authorList>
            <person name="Varghese N."/>
            <person name="Submissions S."/>
        </authorList>
    </citation>
    <scope>NUCLEOTIDE SEQUENCE [LARGE SCALE GENOMIC DNA]</scope>
    <source>
        <strain evidence="13">CGMCC 4.6857</strain>
    </source>
</reference>
<dbReference type="RefSeq" id="WP_097317445.1">
    <property type="nucleotide sequence ID" value="NZ_OBDY01000001.1"/>
</dbReference>
<keyword evidence="6 12" id="KW-0418">Kinase</keyword>
<keyword evidence="9" id="KW-0812">Transmembrane</keyword>
<accession>A0A285EXY3</accession>
<dbReference type="InterPro" id="IPR003594">
    <property type="entry name" value="HATPase_dom"/>
</dbReference>
<dbReference type="GO" id="GO:0005524">
    <property type="term" value="F:ATP binding"/>
    <property type="evidence" value="ECO:0007669"/>
    <property type="project" value="UniProtKB-KW"/>
</dbReference>
<feature type="transmembrane region" description="Helical" evidence="9">
    <location>
        <begin position="133"/>
        <end position="153"/>
    </location>
</feature>
<evidence type="ECO:0000256" key="9">
    <source>
        <dbReference type="SAM" id="Phobius"/>
    </source>
</evidence>
<evidence type="ECO:0000256" key="7">
    <source>
        <dbReference type="ARBA" id="ARBA00022840"/>
    </source>
</evidence>
<dbReference type="Gene3D" id="3.30.565.10">
    <property type="entry name" value="Histidine kinase-like ATPase, C-terminal domain"/>
    <property type="match status" value="1"/>
</dbReference>
<name>A0A285EXY3_9ACTN</name>
<feature type="transmembrane region" description="Helical" evidence="9">
    <location>
        <begin position="110"/>
        <end position="127"/>
    </location>
</feature>
<evidence type="ECO:0000256" key="2">
    <source>
        <dbReference type="ARBA" id="ARBA00012438"/>
    </source>
</evidence>
<keyword evidence="9" id="KW-0472">Membrane</keyword>
<evidence type="ECO:0000259" key="11">
    <source>
        <dbReference type="Pfam" id="PF07730"/>
    </source>
</evidence>
<protein>
    <recommendedName>
        <fullName evidence="2">histidine kinase</fullName>
        <ecNumber evidence="2">2.7.13.3</ecNumber>
    </recommendedName>
</protein>
<feature type="domain" description="Histidine kinase/HSP90-like ATPase" evidence="10">
    <location>
        <begin position="290"/>
        <end position="374"/>
    </location>
</feature>
<keyword evidence="7" id="KW-0067">ATP-binding</keyword>
<evidence type="ECO:0000313" key="12">
    <source>
        <dbReference type="EMBL" id="SNY03910.1"/>
    </source>
</evidence>
<feature type="transmembrane region" description="Helical" evidence="9">
    <location>
        <begin position="33"/>
        <end position="52"/>
    </location>
</feature>
<keyword evidence="9" id="KW-1133">Transmembrane helix</keyword>
<evidence type="ECO:0000256" key="4">
    <source>
        <dbReference type="ARBA" id="ARBA00022679"/>
    </source>
</evidence>
<dbReference type="Pfam" id="PF07730">
    <property type="entry name" value="HisKA_3"/>
    <property type="match status" value="1"/>
</dbReference>
<dbReference type="GO" id="GO:0000155">
    <property type="term" value="F:phosphorelay sensor kinase activity"/>
    <property type="evidence" value="ECO:0007669"/>
    <property type="project" value="InterPro"/>
</dbReference>
<dbReference type="PANTHER" id="PTHR24421:SF10">
    <property type="entry name" value="NITRATE_NITRITE SENSOR PROTEIN NARQ"/>
    <property type="match status" value="1"/>
</dbReference>
<sequence length="379" mass="41002">MILRRLRPMDAVVAGGFVAFALAEEYFIRMPGWWWPWLLALFAVLILVRRLFPLLTMLPHVIGPLPVFYEPATIAGEATVNFRLWQLVAEMIAAYTVGRCVPPTGRDRRGLIGAGLMAVTFAVYLISDPGDPMAAIFFPLAPYALGVVLAVQARRTADAASARAAVREQLAREAVMEERVRIARELHDMVAHSVTVMVIQAGVVRRRLDAGLPVDRELLHTIESSGRDAVGELRRTLGLLRGEDAESAEPPAGLERLDELIAQVREAGLTVTVRREGEPVPVPPAIDMSAYRIVQEALTNVLRHAGPSPVTVTVSFRPDGLHLAIVNDGGRAAPVTRGHGLIGMRERAALFGGDLTAGPRAGGGFAVTCRLPLPVVALR</sequence>
<keyword evidence="5" id="KW-0547">Nucleotide-binding</keyword>
<dbReference type="InterPro" id="IPR050482">
    <property type="entry name" value="Sensor_HK_TwoCompSys"/>
</dbReference>
<dbReference type="CDD" id="cd16917">
    <property type="entry name" value="HATPase_UhpB-NarQ-NarX-like"/>
    <property type="match status" value="1"/>
</dbReference>
<dbReference type="InterPro" id="IPR011712">
    <property type="entry name" value="Sig_transdc_His_kin_sub3_dim/P"/>
</dbReference>
<dbReference type="EC" id="2.7.13.3" evidence="2"/>
<dbReference type="Proteomes" id="UP000219612">
    <property type="component" value="Unassembled WGS sequence"/>
</dbReference>
<keyword evidence="3" id="KW-0597">Phosphoprotein</keyword>
<dbReference type="OrthoDB" id="227596at2"/>
<evidence type="ECO:0000256" key="6">
    <source>
        <dbReference type="ARBA" id="ARBA00022777"/>
    </source>
</evidence>
<dbReference type="Pfam" id="PF02518">
    <property type="entry name" value="HATPase_c"/>
    <property type="match status" value="1"/>
</dbReference>
<dbReference type="PANTHER" id="PTHR24421">
    <property type="entry name" value="NITRATE/NITRITE SENSOR PROTEIN NARX-RELATED"/>
    <property type="match status" value="1"/>
</dbReference>
<dbReference type="SUPFAM" id="SSF55874">
    <property type="entry name" value="ATPase domain of HSP90 chaperone/DNA topoisomerase II/histidine kinase"/>
    <property type="match status" value="1"/>
</dbReference>
<evidence type="ECO:0000256" key="1">
    <source>
        <dbReference type="ARBA" id="ARBA00000085"/>
    </source>
</evidence>
<proteinExistence type="predicted"/>
<evidence type="ECO:0000256" key="8">
    <source>
        <dbReference type="ARBA" id="ARBA00023012"/>
    </source>
</evidence>